<keyword evidence="1" id="KW-0805">Transcription regulation</keyword>
<keyword evidence="2" id="KW-0238">DNA-binding</keyword>
<comment type="caution">
    <text evidence="5">The sequence shown here is derived from an EMBL/GenBank/DDBJ whole genome shotgun (WGS) entry which is preliminary data.</text>
</comment>
<name>A0AA35U0V4_GEOBA</name>
<evidence type="ECO:0000256" key="1">
    <source>
        <dbReference type="ARBA" id="ARBA00023015"/>
    </source>
</evidence>
<feature type="domain" description="GntR C-terminal" evidence="4">
    <location>
        <begin position="1"/>
        <end position="71"/>
    </location>
</feature>
<gene>
    <name evidence="5" type="ORF">GBAR_LOCUS31310</name>
</gene>
<evidence type="ECO:0000259" key="4">
    <source>
        <dbReference type="Pfam" id="PF07729"/>
    </source>
</evidence>
<dbReference type="Pfam" id="PF07729">
    <property type="entry name" value="FCD"/>
    <property type="match status" value="1"/>
</dbReference>
<dbReference type="EMBL" id="CASHTH010004447">
    <property type="protein sequence ID" value="CAI8057437.1"/>
    <property type="molecule type" value="Genomic_DNA"/>
</dbReference>
<dbReference type="InterPro" id="IPR008920">
    <property type="entry name" value="TF_FadR/GntR_C"/>
</dbReference>
<proteinExistence type="predicted"/>
<dbReference type="Proteomes" id="UP001174909">
    <property type="component" value="Unassembled WGS sequence"/>
</dbReference>
<keyword evidence="3" id="KW-0804">Transcription</keyword>
<organism evidence="5 6">
    <name type="scientific">Geodia barretti</name>
    <name type="common">Barrett's horny sponge</name>
    <dbReference type="NCBI Taxonomy" id="519541"/>
    <lineage>
        <taxon>Eukaryota</taxon>
        <taxon>Metazoa</taxon>
        <taxon>Porifera</taxon>
        <taxon>Demospongiae</taxon>
        <taxon>Heteroscleromorpha</taxon>
        <taxon>Tetractinellida</taxon>
        <taxon>Astrophorina</taxon>
        <taxon>Geodiidae</taxon>
        <taxon>Geodia</taxon>
    </lineage>
</organism>
<dbReference type="AlphaFoldDB" id="A0AA35U0V4"/>
<evidence type="ECO:0000256" key="2">
    <source>
        <dbReference type="ARBA" id="ARBA00023125"/>
    </source>
</evidence>
<reference evidence="5" key="1">
    <citation type="submission" date="2023-03" db="EMBL/GenBank/DDBJ databases">
        <authorList>
            <person name="Steffen K."/>
            <person name="Cardenas P."/>
        </authorList>
    </citation>
    <scope>NUCLEOTIDE SEQUENCE</scope>
</reference>
<keyword evidence="6" id="KW-1185">Reference proteome</keyword>
<dbReference type="SUPFAM" id="SSF48008">
    <property type="entry name" value="GntR ligand-binding domain-like"/>
    <property type="match status" value="1"/>
</dbReference>
<accession>A0AA35U0V4</accession>
<evidence type="ECO:0000313" key="6">
    <source>
        <dbReference type="Proteomes" id="UP001174909"/>
    </source>
</evidence>
<evidence type="ECO:0000313" key="5">
    <source>
        <dbReference type="EMBL" id="CAI8057437.1"/>
    </source>
</evidence>
<evidence type="ECO:0000256" key="3">
    <source>
        <dbReference type="ARBA" id="ARBA00023163"/>
    </source>
</evidence>
<dbReference type="InterPro" id="IPR011711">
    <property type="entry name" value="GntR_C"/>
</dbReference>
<dbReference type="GO" id="GO:0003677">
    <property type="term" value="F:DNA binding"/>
    <property type="evidence" value="ECO:0007669"/>
    <property type="project" value="UniProtKB-KW"/>
</dbReference>
<sequence>MARLAVLNATARDMAALERAVAEMEGVADAERFSLADEMFHLRLAEATHNPLIVEIYHRINHVRAHQQWDSIKDKILTPVQILRL</sequence>
<dbReference type="Gene3D" id="1.20.120.530">
    <property type="entry name" value="GntR ligand-binding domain-like"/>
    <property type="match status" value="1"/>
</dbReference>
<protein>
    <recommendedName>
        <fullName evidence="4">GntR C-terminal domain-containing protein</fullName>
    </recommendedName>
</protein>